<keyword evidence="4" id="KW-1185">Reference proteome</keyword>
<evidence type="ECO:0000256" key="1">
    <source>
        <dbReference type="ARBA" id="ARBA00023002"/>
    </source>
</evidence>
<dbReference type="SUPFAM" id="SSF51430">
    <property type="entry name" value="NAD(P)-linked oxidoreductase"/>
    <property type="match status" value="1"/>
</dbReference>
<dbReference type="Pfam" id="PF00248">
    <property type="entry name" value="Aldo_ket_red"/>
    <property type="match status" value="1"/>
</dbReference>
<sequence>MSTDITLWNGRTVPRIGMGCWAIGGTTANSGPSTSYGQTDDATSRAALQAGYEMGARVFDTAAAYGAGHSEMLVGQEISHYDDAIIVTKFGVEVDFEANLKGEVNLTPAGIEGIIEGSRSRLKRDCLDLVLLHVNDMDVGLVPQVFDTLEALVARGRIAAYGWSTDFMPQARAAAGYPHFVAFENDYNVFTPARELMAFAQERGLISISRLPLAMGLLSGKFAPDAKLAADDVRAQDHAWLRFFKDGKPNAEYLERLGAIRELLQTGGRTMPQGALGWILASSPIAVPVPGFRTEKQVRDNLGALEFGPLPAETMAEIARQLDAS</sequence>
<comment type="caution">
    <text evidence="3">The sequence shown here is derived from an EMBL/GenBank/DDBJ whole genome shotgun (WGS) entry which is preliminary data.</text>
</comment>
<protein>
    <submittedName>
        <fullName evidence="3">Aldo/keto reductase</fullName>
    </submittedName>
</protein>
<dbReference type="GO" id="GO:0005829">
    <property type="term" value="C:cytosol"/>
    <property type="evidence" value="ECO:0007669"/>
    <property type="project" value="TreeGrafter"/>
</dbReference>
<name>A0A927FU13_9HYPH</name>
<dbReference type="InterPro" id="IPR023210">
    <property type="entry name" value="NADP_OxRdtase_dom"/>
</dbReference>
<reference evidence="3" key="1">
    <citation type="submission" date="2020-09" db="EMBL/GenBank/DDBJ databases">
        <title>Genome seq and assembly of Devosia sp.</title>
        <authorList>
            <person name="Chhetri G."/>
        </authorList>
    </citation>
    <scope>NUCLEOTIDE SEQUENCE</scope>
    <source>
        <strain evidence="3">PTR5</strain>
    </source>
</reference>
<accession>A0A927FU13</accession>
<evidence type="ECO:0000313" key="4">
    <source>
        <dbReference type="Proteomes" id="UP000654108"/>
    </source>
</evidence>
<proteinExistence type="predicted"/>
<gene>
    <name evidence="3" type="ORF">IC608_12500</name>
</gene>
<dbReference type="CDD" id="cd19086">
    <property type="entry name" value="AKR_AKR11C1"/>
    <property type="match status" value="1"/>
</dbReference>
<dbReference type="GO" id="GO:0016491">
    <property type="term" value="F:oxidoreductase activity"/>
    <property type="evidence" value="ECO:0007669"/>
    <property type="project" value="UniProtKB-KW"/>
</dbReference>
<dbReference type="EMBL" id="JACYFU010000003">
    <property type="protein sequence ID" value="MBD8066290.1"/>
    <property type="molecule type" value="Genomic_DNA"/>
</dbReference>
<organism evidence="3 4">
    <name type="scientific">Devosia oryzisoli</name>
    <dbReference type="NCBI Taxonomy" id="2774138"/>
    <lineage>
        <taxon>Bacteria</taxon>
        <taxon>Pseudomonadati</taxon>
        <taxon>Pseudomonadota</taxon>
        <taxon>Alphaproteobacteria</taxon>
        <taxon>Hyphomicrobiales</taxon>
        <taxon>Devosiaceae</taxon>
        <taxon>Devosia</taxon>
    </lineage>
</organism>
<dbReference type="InterPro" id="IPR050523">
    <property type="entry name" value="AKR_Detox_Biosynth"/>
</dbReference>
<feature type="domain" description="NADP-dependent oxidoreductase" evidence="2">
    <location>
        <begin position="15"/>
        <end position="319"/>
    </location>
</feature>
<dbReference type="Gene3D" id="3.20.20.100">
    <property type="entry name" value="NADP-dependent oxidoreductase domain"/>
    <property type="match status" value="1"/>
</dbReference>
<dbReference type="PANTHER" id="PTHR43364">
    <property type="entry name" value="NADH-SPECIFIC METHYLGLYOXAL REDUCTASE-RELATED"/>
    <property type="match status" value="1"/>
</dbReference>
<evidence type="ECO:0000313" key="3">
    <source>
        <dbReference type="EMBL" id="MBD8066290.1"/>
    </source>
</evidence>
<dbReference type="InterPro" id="IPR036812">
    <property type="entry name" value="NAD(P)_OxRdtase_dom_sf"/>
</dbReference>
<dbReference type="AlphaFoldDB" id="A0A927FU13"/>
<keyword evidence="1" id="KW-0560">Oxidoreductase</keyword>
<dbReference type="RefSeq" id="WP_191775857.1">
    <property type="nucleotide sequence ID" value="NZ_JACYFU010000003.1"/>
</dbReference>
<dbReference type="Proteomes" id="UP000654108">
    <property type="component" value="Unassembled WGS sequence"/>
</dbReference>
<evidence type="ECO:0000259" key="2">
    <source>
        <dbReference type="Pfam" id="PF00248"/>
    </source>
</evidence>
<dbReference type="PANTHER" id="PTHR43364:SF4">
    <property type="entry name" value="NAD(P)-LINKED OXIDOREDUCTASE SUPERFAMILY PROTEIN"/>
    <property type="match status" value="1"/>
</dbReference>